<dbReference type="EMBL" id="JARYZI010000001">
    <property type="protein sequence ID" value="MDH8676641.1"/>
    <property type="molecule type" value="Genomic_DNA"/>
</dbReference>
<accession>A0ABT6N899</accession>
<evidence type="ECO:0000259" key="2">
    <source>
        <dbReference type="Pfam" id="PF02481"/>
    </source>
</evidence>
<gene>
    <name evidence="3" type="primary">dprA</name>
    <name evidence="3" type="ORF">QE109_00710</name>
</gene>
<dbReference type="Gene3D" id="3.40.50.450">
    <property type="match status" value="1"/>
</dbReference>
<evidence type="ECO:0000256" key="1">
    <source>
        <dbReference type="ARBA" id="ARBA00006525"/>
    </source>
</evidence>
<sequence>MEQYIINCWMLESIPWDNSIKKRVLQYFGDYQHIRWQYIIENKLHFESECHKIEYSAVELKIIKDKSRQELSEMIECGVEVISPLNYTFPLVLRNYKPLVKLLYVKGNKSLLTSGNRIAIIGSRKPTAYGRKIAYDLSKYLAHRGVTIVSGLALGIDAMAHKGALDAGGNTVAVLPTDVNHVYPQTNTKIYQNILEADSLILSESRTCTTPNRYQFPLRNRIISAISDVVIIIEAGEKSGSLITAQHAIEQGKTVYALPGSILSPQSSGSNRLIYDGATPLINFEHVLESIGIDIEIMPDSINFPEGLSKLAKQIYFIVKKMKNLSLDEIVASTKFEYSEIFAAVSELILEDLCEYSGINEITLL</sequence>
<keyword evidence="4" id="KW-1185">Reference proteome</keyword>
<dbReference type="PANTHER" id="PTHR43022:SF1">
    <property type="entry name" value="PROTEIN SMF"/>
    <property type="match status" value="1"/>
</dbReference>
<dbReference type="NCBIfam" id="TIGR00732">
    <property type="entry name" value="dprA"/>
    <property type="match status" value="1"/>
</dbReference>
<feature type="domain" description="Smf/DprA SLOG" evidence="2">
    <location>
        <begin position="82"/>
        <end position="291"/>
    </location>
</feature>
<dbReference type="PANTHER" id="PTHR43022">
    <property type="entry name" value="PROTEIN SMF"/>
    <property type="match status" value="1"/>
</dbReference>
<dbReference type="RefSeq" id="WP_281092439.1">
    <property type="nucleotide sequence ID" value="NZ_JARYZI010000001.1"/>
</dbReference>
<comment type="caution">
    <text evidence="3">The sequence shown here is derived from an EMBL/GenBank/DDBJ whole genome shotgun (WGS) entry which is preliminary data.</text>
</comment>
<protein>
    <submittedName>
        <fullName evidence="3">DNA-processing protein DprA</fullName>
    </submittedName>
</protein>
<reference evidence="3 4" key="1">
    <citation type="submission" date="2023-04" db="EMBL/GenBank/DDBJ databases">
        <title>Fusibacter bizertensis strain WBS, isolated from littoral bottom sediments of the Arctic seas - biochemical and genomic analysis.</title>
        <authorList>
            <person name="Brioukhanov A.L."/>
        </authorList>
    </citation>
    <scope>NUCLEOTIDE SEQUENCE [LARGE SCALE GENOMIC DNA]</scope>
    <source>
        <strain evidence="3 4">WBS</strain>
    </source>
</reference>
<dbReference type="InterPro" id="IPR057666">
    <property type="entry name" value="DrpA_SLOG"/>
</dbReference>
<evidence type="ECO:0000313" key="4">
    <source>
        <dbReference type="Proteomes" id="UP001158045"/>
    </source>
</evidence>
<evidence type="ECO:0000313" key="3">
    <source>
        <dbReference type="EMBL" id="MDH8676641.1"/>
    </source>
</evidence>
<comment type="similarity">
    <text evidence="1">Belongs to the DprA/Smf family.</text>
</comment>
<name>A0ABT6N899_9FIRM</name>
<dbReference type="SUPFAM" id="SSF102405">
    <property type="entry name" value="MCP/YpsA-like"/>
    <property type="match status" value="1"/>
</dbReference>
<dbReference type="Pfam" id="PF02481">
    <property type="entry name" value="DNA_processg_A"/>
    <property type="match status" value="1"/>
</dbReference>
<dbReference type="InterPro" id="IPR003488">
    <property type="entry name" value="DprA"/>
</dbReference>
<organism evidence="3 4">
    <name type="scientific">Fusibacter bizertensis</name>
    <dbReference type="NCBI Taxonomy" id="1488331"/>
    <lineage>
        <taxon>Bacteria</taxon>
        <taxon>Bacillati</taxon>
        <taxon>Bacillota</taxon>
        <taxon>Clostridia</taxon>
        <taxon>Eubacteriales</taxon>
        <taxon>Eubacteriales Family XII. Incertae Sedis</taxon>
        <taxon>Fusibacter</taxon>
    </lineage>
</organism>
<dbReference type="Proteomes" id="UP001158045">
    <property type="component" value="Unassembled WGS sequence"/>
</dbReference>
<proteinExistence type="inferred from homology"/>